<dbReference type="InterPro" id="IPR036059">
    <property type="entry name" value="TldD/PmbA_sf"/>
</dbReference>
<feature type="region of interest" description="Disordered" evidence="2">
    <location>
        <begin position="335"/>
        <end position="356"/>
    </location>
</feature>
<comment type="similarity">
    <text evidence="1">Belongs to the peptidase U62 family.</text>
</comment>
<evidence type="ECO:0000259" key="3">
    <source>
        <dbReference type="Pfam" id="PF01523"/>
    </source>
</evidence>
<sequence>MPETLAPLTAQLLEAAKRAGADAADAIAVEGRSLSIDVRQGRLEQAERSEGTDIGLRVMVGQRQACVSASDTRPETMAEMAARAVAMAREAPEDPTIGLADPSQLATAWDITALELADPAPEPAPGTLEEDARRAEAAALAVPGISQVQSASAGYGRRHIHLAATNGFAGGYARTDRALSCVAITGTGTGSAMERDYNGEMRIFQADLPDAAEIGRIAAERTVARAGARKPKTGAFPVLFDERIAVSLIGHLLGAINGNAIARGASWLRDAMGEQVLPAGLSLIEDPHRPRIAGSRPFDAEGLPTRRNAIVENGILQHWILDLATARKLGLESSANAARGTSAPPSPSATNVALTQGGKSREQLLADMGTGLLVTSMIGSSINPTTGDYSRGAAGFWVENGQIAYPVNECTIAGNLRDMLKTIIPANDARPHLSRQVPSLLVEGLTLAGE</sequence>
<reference evidence="6" key="1">
    <citation type="submission" date="2020-08" db="EMBL/GenBank/DDBJ databases">
        <title>Genomic Encyclopedia of Type Strains, Phase IV (KMG-IV): sequencing the most valuable type-strain genomes for metagenomic binning, comparative biology and taxonomic classification.</title>
        <authorList>
            <person name="Goeker M."/>
        </authorList>
    </citation>
    <scope>NUCLEOTIDE SEQUENCE [LARGE SCALE GENOMIC DNA]</scope>
    <source>
        <strain evidence="6">DSM 105040</strain>
    </source>
</reference>
<dbReference type="PANTHER" id="PTHR43421">
    <property type="entry name" value="METALLOPROTEASE PMBA"/>
    <property type="match status" value="1"/>
</dbReference>
<evidence type="ECO:0000256" key="2">
    <source>
        <dbReference type="SAM" id="MobiDB-lite"/>
    </source>
</evidence>
<dbReference type="InterPro" id="IPR045570">
    <property type="entry name" value="Metalloprtase-TldD/E_cen_dom"/>
</dbReference>
<dbReference type="GO" id="GO:0008237">
    <property type="term" value="F:metallopeptidase activity"/>
    <property type="evidence" value="ECO:0007669"/>
    <property type="project" value="InterPro"/>
</dbReference>
<dbReference type="Pfam" id="PF19290">
    <property type="entry name" value="PmbA_TldD_2nd"/>
    <property type="match status" value="1"/>
</dbReference>
<protein>
    <submittedName>
        <fullName evidence="6">PmbA protein</fullName>
    </submittedName>
</protein>
<dbReference type="RefSeq" id="WP_054540139.1">
    <property type="nucleotide sequence ID" value="NZ_JACIEQ010000001.1"/>
</dbReference>
<evidence type="ECO:0000259" key="4">
    <source>
        <dbReference type="Pfam" id="PF19289"/>
    </source>
</evidence>
<dbReference type="AlphaFoldDB" id="A0A840C8N6"/>
<dbReference type="Proteomes" id="UP000585681">
    <property type="component" value="Unassembled WGS sequence"/>
</dbReference>
<name>A0A840C8N6_9RHOB</name>
<evidence type="ECO:0000256" key="1">
    <source>
        <dbReference type="ARBA" id="ARBA00005836"/>
    </source>
</evidence>
<accession>A0A840C8N6</accession>
<dbReference type="Pfam" id="PF01523">
    <property type="entry name" value="PmbA_TldD_1st"/>
    <property type="match status" value="1"/>
</dbReference>
<dbReference type="EMBL" id="JACIEQ010000001">
    <property type="protein sequence ID" value="MBB4021795.1"/>
    <property type="molecule type" value="Genomic_DNA"/>
</dbReference>
<dbReference type="InterPro" id="IPR002510">
    <property type="entry name" value="Metalloprtase-TldD/E_N"/>
</dbReference>
<evidence type="ECO:0000313" key="6">
    <source>
        <dbReference type="EMBL" id="MBB4021795.1"/>
    </source>
</evidence>
<dbReference type="PANTHER" id="PTHR43421:SF1">
    <property type="entry name" value="METALLOPROTEASE PMBA"/>
    <property type="match status" value="1"/>
</dbReference>
<organism evidence="6 7">
    <name type="scientific">Actibacterium naphthalenivorans</name>
    <dbReference type="NCBI Taxonomy" id="1614693"/>
    <lineage>
        <taxon>Bacteria</taxon>
        <taxon>Pseudomonadati</taxon>
        <taxon>Pseudomonadota</taxon>
        <taxon>Alphaproteobacteria</taxon>
        <taxon>Rhodobacterales</taxon>
        <taxon>Roseobacteraceae</taxon>
        <taxon>Actibacterium</taxon>
    </lineage>
</organism>
<feature type="domain" description="Metalloprotease TldD/E central" evidence="5">
    <location>
        <begin position="123"/>
        <end position="225"/>
    </location>
</feature>
<dbReference type="InterPro" id="IPR047657">
    <property type="entry name" value="PmbA"/>
</dbReference>
<proteinExistence type="inferred from homology"/>
<dbReference type="Gene3D" id="3.30.2290.10">
    <property type="entry name" value="PmbA/TldD superfamily"/>
    <property type="match status" value="1"/>
</dbReference>
<dbReference type="Pfam" id="PF19289">
    <property type="entry name" value="PmbA_TldD_3rd"/>
    <property type="match status" value="1"/>
</dbReference>
<comment type="caution">
    <text evidence="6">The sequence shown here is derived from an EMBL/GenBank/DDBJ whole genome shotgun (WGS) entry which is preliminary data.</text>
</comment>
<gene>
    <name evidence="6" type="ORF">GGR17_001586</name>
</gene>
<evidence type="ECO:0000313" key="7">
    <source>
        <dbReference type="Proteomes" id="UP000585681"/>
    </source>
</evidence>
<feature type="domain" description="Metalloprotease TldD/E C-terminal" evidence="4">
    <location>
        <begin position="233"/>
        <end position="449"/>
    </location>
</feature>
<evidence type="ECO:0000259" key="5">
    <source>
        <dbReference type="Pfam" id="PF19290"/>
    </source>
</evidence>
<keyword evidence="7" id="KW-1185">Reference proteome</keyword>
<feature type="domain" description="Metalloprotease TldD/E N-terminal" evidence="3">
    <location>
        <begin position="24"/>
        <end position="88"/>
    </location>
</feature>
<dbReference type="InterPro" id="IPR045569">
    <property type="entry name" value="Metalloprtase-TldD/E_C"/>
</dbReference>
<dbReference type="GO" id="GO:0006508">
    <property type="term" value="P:proteolysis"/>
    <property type="evidence" value="ECO:0007669"/>
    <property type="project" value="InterPro"/>
</dbReference>
<dbReference type="GO" id="GO:0005829">
    <property type="term" value="C:cytosol"/>
    <property type="evidence" value="ECO:0007669"/>
    <property type="project" value="TreeGrafter"/>
</dbReference>
<dbReference type="InterPro" id="IPR035068">
    <property type="entry name" value="TldD/PmbA_N"/>
</dbReference>
<dbReference type="SUPFAM" id="SSF111283">
    <property type="entry name" value="Putative modulator of DNA gyrase, PmbA/TldD"/>
    <property type="match status" value="1"/>
</dbReference>